<dbReference type="InterPro" id="IPR025665">
    <property type="entry name" value="Beta-barrel_OMP_2"/>
</dbReference>
<evidence type="ECO:0000256" key="1">
    <source>
        <dbReference type="SAM" id="MobiDB-lite"/>
    </source>
</evidence>
<comment type="caution">
    <text evidence="4">The sequence shown here is derived from an EMBL/GenBank/DDBJ whole genome shotgun (WGS) entry which is preliminary data.</text>
</comment>
<sequence length="445" mass="48889">MNEEWRKQLQKKLDGHRQAAPQLSWDEVESKLALASGKTQTPFWGQRIMAAAAMVALIGGAGVAYLLLNNKHNAAQVANIERQNAPQQLATQRSANNQMVGDNNTQSQQQLPHNNLVAGRYITNSNANYPNPNSRQAQGDDLYAANNSANNSAQVVSSPQNNIPTTAANQDYTSNNTSKNSTDNYPRRANTTETHPKRTDASQDALITNRPKGQKGGGAWTATAYVSGGTVTANNTELQRPALAMARAYGNTVDEEIRKGDYVQLQDALPAVETNTRHYQPFRVGAAARYELNHRWSIDAGLAYTRHRSDITRRTGTIVNETQQTLHYLGVPLNIHYRIVGTKRFNVYASAGVMGEKLLTGKRTTDVNYNGVPDGTQTESVKEKPVQVSVNAAIGAEYKFSGRLSIFAEPGIGYYFDNGSDLNSIYKERPTNFNLNVGLRFGINK</sequence>
<dbReference type="OrthoDB" id="1150526at2"/>
<keyword evidence="2" id="KW-1133">Transmembrane helix</keyword>
<keyword evidence="2" id="KW-0812">Transmembrane</keyword>
<proteinExistence type="predicted"/>
<dbReference type="Pfam" id="PF13568">
    <property type="entry name" value="OMP_b-brl_2"/>
    <property type="match status" value="1"/>
</dbReference>
<feature type="region of interest" description="Disordered" evidence="1">
    <location>
        <begin position="86"/>
        <end position="110"/>
    </location>
</feature>
<dbReference type="RefSeq" id="WP_025816360.1">
    <property type="nucleotide sequence ID" value="NZ_BAIZ01000023.1"/>
</dbReference>
<keyword evidence="5" id="KW-1185">Reference proteome</keyword>
<name>A0A318HYU2_9BACT</name>
<feature type="compositionally biased region" description="Polar residues" evidence="1">
    <location>
        <begin position="159"/>
        <end position="172"/>
    </location>
</feature>
<protein>
    <submittedName>
        <fullName evidence="4">Outer membrane protein with beta-barrel domain</fullName>
    </submittedName>
</protein>
<dbReference type="Proteomes" id="UP000248314">
    <property type="component" value="Unassembled WGS sequence"/>
</dbReference>
<gene>
    <name evidence="4" type="ORF">EJ73_01475</name>
</gene>
<keyword evidence="2" id="KW-0472">Membrane</keyword>
<feature type="compositionally biased region" description="Low complexity" evidence="1">
    <location>
        <begin position="173"/>
        <end position="182"/>
    </location>
</feature>
<feature type="region of interest" description="Disordered" evidence="1">
    <location>
        <begin position="151"/>
        <end position="218"/>
    </location>
</feature>
<feature type="domain" description="Outer membrane protein beta-barrel" evidence="3">
    <location>
        <begin position="275"/>
        <end position="406"/>
    </location>
</feature>
<reference evidence="4 5" key="1">
    <citation type="submission" date="2018-05" db="EMBL/GenBank/DDBJ databases">
        <title>Genomic Encyclopedia of Type Strains, Phase I: the one thousand microbial genomes (KMG-I) project.</title>
        <authorList>
            <person name="Kyrpides N."/>
        </authorList>
    </citation>
    <scope>NUCLEOTIDE SEQUENCE [LARGE SCALE GENOMIC DNA]</scope>
    <source>
        <strain evidence="4 5">DSM 15611</strain>
    </source>
</reference>
<feature type="transmembrane region" description="Helical" evidence="2">
    <location>
        <begin position="48"/>
        <end position="68"/>
    </location>
</feature>
<dbReference type="InterPro" id="IPR011250">
    <property type="entry name" value="OMP/PagP_B-barrel"/>
</dbReference>
<dbReference type="EMBL" id="QJJX01000015">
    <property type="protein sequence ID" value="PXX21890.1"/>
    <property type="molecule type" value="Genomic_DNA"/>
</dbReference>
<evidence type="ECO:0000259" key="3">
    <source>
        <dbReference type="Pfam" id="PF13568"/>
    </source>
</evidence>
<evidence type="ECO:0000256" key="2">
    <source>
        <dbReference type="SAM" id="Phobius"/>
    </source>
</evidence>
<organism evidence="4 5">
    <name type="scientific">Hoylesella shahii DSM 15611 = JCM 12083</name>
    <dbReference type="NCBI Taxonomy" id="1122991"/>
    <lineage>
        <taxon>Bacteria</taxon>
        <taxon>Pseudomonadati</taxon>
        <taxon>Bacteroidota</taxon>
        <taxon>Bacteroidia</taxon>
        <taxon>Bacteroidales</taxon>
        <taxon>Prevotellaceae</taxon>
        <taxon>Hoylesella</taxon>
    </lineage>
</organism>
<evidence type="ECO:0000313" key="4">
    <source>
        <dbReference type="EMBL" id="PXX21890.1"/>
    </source>
</evidence>
<dbReference type="Gene3D" id="2.40.160.20">
    <property type="match status" value="1"/>
</dbReference>
<dbReference type="AlphaFoldDB" id="A0A318HYU2"/>
<accession>A0A318HYU2</accession>
<evidence type="ECO:0000313" key="5">
    <source>
        <dbReference type="Proteomes" id="UP000248314"/>
    </source>
</evidence>
<dbReference type="SUPFAM" id="SSF56925">
    <property type="entry name" value="OMPA-like"/>
    <property type="match status" value="1"/>
</dbReference>
<dbReference type="STRING" id="1122991.GCA_000613445_01455"/>